<gene>
    <name evidence="2" type="ORF">EJ04DRAFT_258274</name>
</gene>
<dbReference type="Pfam" id="PF04248">
    <property type="entry name" value="NTP_transf_9"/>
    <property type="match status" value="2"/>
</dbReference>
<organism evidence="2 3">
    <name type="scientific">Polyplosphaeria fusca</name>
    <dbReference type="NCBI Taxonomy" id="682080"/>
    <lineage>
        <taxon>Eukaryota</taxon>
        <taxon>Fungi</taxon>
        <taxon>Dikarya</taxon>
        <taxon>Ascomycota</taxon>
        <taxon>Pezizomycotina</taxon>
        <taxon>Dothideomycetes</taxon>
        <taxon>Pleosporomycetidae</taxon>
        <taxon>Pleosporales</taxon>
        <taxon>Tetraplosphaeriaceae</taxon>
        <taxon>Polyplosphaeria</taxon>
    </lineage>
</organism>
<accession>A0A9P4QZ55</accession>
<proteinExistence type="predicted"/>
<dbReference type="InterPro" id="IPR007361">
    <property type="entry name" value="DUF427"/>
</dbReference>
<evidence type="ECO:0000259" key="1">
    <source>
        <dbReference type="Pfam" id="PF04248"/>
    </source>
</evidence>
<keyword evidence="3" id="KW-1185">Reference proteome</keyword>
<feature type="domain" description="DUF427" evidence="1">
    <location>
        <begin position="82"/>
        <end position="151"/>
    </location>
</feature>
<evidence type="ECO:0000313" key="3">
    <source>
        <dbReference type="Proteomes" id="UP000799444"/>
    </source>
</evidence>
<name>A0A9P4QZ55_9PLEO</name>
<dbReference type="Gene3D" id="2.170.150.40">
    <property type="entry name" value="Domain of unknown function (DUF427)"/>
    <property type="match status" value="2"/>
</dbReference>
<dbReference type="InterPro" id="IPR038694">
    <property type="entry name" value="DUF427_sf"/>
</dbReference>
<sequence>MRKDPTSFTDVLLDISSWQFPSSHLLLIYINTALNLQFRIRTKPLPRHPRYFHMASNSDLIKLAQKLASEGPHKAQETPRRVRALFNGQYAFDTTKAFHVWEHPYYPQLYIPTSSFLPSATLTKTTPIDNTHNTAHLATLTIGTKSTDRVVIFNTSTLKDLIKLDFPAMDQWFEEDVPIYQHPKDPYKRIDILPSSRSVKISLAGTVLAETSHPLFLLETMLRTRYYLPPTSVKWEYLRKSSTETYCPYKGKANYYDVVIGGKEWRDVVWYYVYPTAESAAVAGCLCFYNEKVDVEVDGEKDAK</sequence>
<dbReference type="AlphaFoldDB" id="A0A9P4QZ55"/>
<dbReference type="PANTHER" id="PTHR34310">
    <property type="entry name" value="DUF427 DOMAIN PROTEIN (AFU_ORTHOLOGUE AFUA_3G02220)"/>
    <property type="match status" value="1"/>
</dbReference>
<dbReference type="Proteomes" id="UP000799444">
    <property type="component" value="Unassembled WGS sequence"/>
</dbReference>
<protein>
    <submittedName>
        <fullName evidence="2">DUF427-domain-containing protein</fullName>
    </submittedName>
</protein>
<reference evidence="2" key="1">
    <citation type="journal article" date="2020" name="Stud. Mycol.">
        <title>101 Dothideomycetes genomes: a test case for predicting lifestyles and emergence of pathogens.</title>
        <authorList>
            <person name="Haridas S."/>
            <person name="Albert R."/>
            <person name="Binder M."/>
            <person name="Bloem J."/>
            <person name="Labutti K."/>
            <person name="Salamov A."/>
            <person name="Andreopoulos B."/>
            <person name="Baker S."/>
            <person name="Barry K."/>
            <person name="Bills G."/>
            <person name="Bluhm B."/>
            <person name="Cannon C."/>
            <person name="Castanera R."/>
            <person name="Culley D."/>
            <person name="Daum C."/>
            <person name="Ezra D."/>
            <person name="Gonzalez J."/>
            <person name="Henrissat B."/>
            <person name="Kuo A."/>
            <person name="Liang C."/>
            <person name="Lipzen A."/>
            <person name="Lutzoni F."/>
            <person name="Magnuson J."/>
            <person name="Mondo S."/>
            <person name="Nolan M."/>
            <person name="Ohm R."/>
            <person name="Pangilinan J."/>
            <person name="Park H.-J."/>
            <person name="Ramirez L."/>
            <person name="Alfaro M."/>
            <person name="Sun H."/>
            <person name="Tritt A."/>
            <person name="Yoshinaga Y."/>
            <person name="Zwiers L.-H."/>
            <person name="Turgeon B."/>
            <person name="Goodwin S."/>
            <person name="Spatafora J."/>
            <person name="Crous P."/>
            <person name="Grigoriev I."/>
        </authorList>
    </citation>
    <scope>NUCLEOTIDE SEQUENCE</scope>
    <source>
        <strain evidence="2">CBS 125425</strain>
    </source>
</reference>
<dbReference type="PANTHER" id="PTHR34310:SF9">
    <property type="entry name" value="BLR5716 PROTEIN"/>
    <property type="match status" value="1"/>
</dbReference>
<evidence type="ECO:0000313" key="2">
    <source>
        <dbReference type="EMBL" id="KAF2733883.1"/>
    </source>
</evidence>
<dbReference type="OrthoDB" id="18996at2759"/>
<comment type="caution">
    <text evidence="2">The sequence shown here is derived from an EMBL/GenBank/DDBJ whole genome shotgun (WGS) entry which is preliminary data.</text>
</comment>
<dbReference type="EMBL" id="ML996155">
    <property type="protein sequence ID" value="KAF2733883.1"/>
    <property type="molecule type" value="Genomic_DNA"/>
</dbReference>
<feature type="domain" description="DUF427" evidence="1">
    <location>
        <begin position="199"/>
        <end position="291"/>
    </location>
</feature>